<feature type="chain" id="PRO_5013299588" description="F-box domain-containing protein" evidence="2">
    <location>
        <begin position="27"/>
        <end position="526"/>
    </location>
</feature>
<dbReference type="InterPro" id="IPR036047">
    <property type="entry name" value="F-box-like_dom_sf"/>
</dbReference>
<sequence>MRCHLDTLPTELLLTLFPLLDAPSLAFLARSCKRLWHTVTPHLYHSPDIPSLRTLQRLAHTLACDAGIDQSNPSTYINLPDYLTKRRGRSHTPVDDQPQQQQQDAPSTSTNAPPSSSDPRLLALYESSSTTASPCRLIRHLRIVSLAAMSGKWDHTSARTYAPAIELLARAVRRAYWLLTLLQPLAPAFSPTSPSFAHSPCGFAALDLAHTWDLPDLKHLPDSTVQILALNVGPMLKSLDVEQCVLLGPNAVLALAAHCPNLQELRVADGPRVSDASLEGLATGCKHLLMLDLTGAEEITSVGLRAVVSACHKLTEVKARGCFGVMMSDEEVAEMVQTTGRPGLVVDVGKREFSSSGDEDSDDYDEDEDDDDAMEAVGTWPPLTSALSGLLGALPPEFAAGTSIYFTAEDQEDEEGASDDNDDNDDDGDAAGDELDHDDGFDEHVVSGEDEDMDGTLPSAFGGGIEFDDGFMGALVGEPQYQSLPIVPASSVSISPTPPMAATDEQGGGTSSDQPTEDEHLWTDDE</sequence>
<feature type="signal peptide" evidence="2">
    <location>
        <begin position="1"/>
        <end position="26"/>
    </location>
</feature>
<name>A0A1Y2HSD9_9FUNG</name>
<evidence type="ECO:0000256" key="2">
    <source>
        <dbReference type="SAM" id="SignalP"/>
    </source>
</evidence>
<protein>
    <recommendedName>
        <fullName evidence="3">F-box domain-containing protein</fullName>
    </recommendedName>
</protein>
<feature type="compositionally biased region" description="Low complexity" evidence="1">
    <location>
        <begin position="95"/>
        <end position="119"/>
    </location>
</feature>
<dbReference type="GO" id="GO:0031146">
    <property type="term" value="P:SCF-dependent proteasomal ubiquitin-dependent protein catabolic process"/>
    <property type="evidence" value="ECO:0007669"/>
    <property type="project" value="TreeGrafter"/>
</dbReference>
<evidence type="ECO:0000313" key="5">
    <source>
        <dbReference type="Proteomes" id="UP000193411"/>
    </source>
</evidence>
<dbReference type="PANTHER" id="PTHR13318">
    <property type="entry name" value="PARTNER OF PAIRED, ISOFORM B-RELATED"/>
    <property type="match status" value="1"/>
</dbReference>
<feature type="compositionally biased region" description="Basic and acidic residues" evidence="1">
    <location>
        <begin position="517"/>
        <end position="526"/>
    </location>
</feature>
<dbReference type="GO" id="GO:0019005">
    <property type="term" value="C:SCF ubiquitin ligase complex"/>
    <property type="evidence" value="ECO:0007669"/>
    <property type="project" value="TreeGrafter"/>
</dbReference>
<dbReference type="InterPro" id="IPR006553">
    <property type="entry name" value="Leu-rich_rpt_Cys-con_subtyp"/>
</dbReference>
<feature type="compositionally biased region" description="Acidic residues" evidence="1">
    <location>
        <begin position="411"/>
        <end position="441"/>
    </location>
</feature>
<keyword evidence="5" id="KW-1185">Reference proteome</keyword>
<feature type="region of interest" description="Disordered" evidence="1">
    <location>
        <begin position="411"/>
        <end position="461"/>
    </location>
</feature>
<dbReference type="AlphaFoldDB" id="A0A1Y2HSD9"/>
<dbReference type="PROSITE" id="PS50181">
    <property type="entry name" value="FBOX"/>
    <property type="match status" value="1"/>
</dbReference>
<dbReference type="InterPro" id="IPR032675">
    <property type="entry name" value="LRR_dom_sf"/>
</dbReference>
<dbReference type="EMBL" id="MCFL01000015">
    <property type="protein sequence ID" value="ORZ36854.1"/>
    <property type="molecule type" value="Genomic_DNA"/>
</dbReference>
<dbReference type="SUPFAM" id="SSF81383">
    <property type="entry name" value="F-box domain"/>
    <property type="match status" value="1"/>
</dbReference>
<dbReference type="STRING" id="765915.A0A1Y2HSD9"/>
<feature type="region of interest" description="Disordered" evidence="1">
    <location>
        <begin position="87"/>
        <end position="120"/>
    </location>
</feature>
<gene>
    <name evidence="4" type="ORF">BCR44DRAFT_36378</name>
</gene>
<evidence type="ECO:0000259" key="3">
    <source>
        <dbReference type="PROSITE" id="PS50181"/>
    </source>
</evidence>
<comment type="caution">
    <text evidence="4">The sequence shown here is derived from an EMBL/GenBank/DDBJ whole genome shotgun (WGS) entry which is preliminary data.</text>
</comment>
<feature type="region of interest" description="Disordered" evidence="1">
    <location>
        <begin position="346"/>
        <end position="379"/>
    </location>
</feature>
<dbReference type="OrthoDB" id="421226at2759"/>
<dbReference type="Gene3D" id="3.80.10.10">
    <property type="entry name" value="Ribonuclease Inhibitor"/>
    <property type="match status" value="1"/>
</dbReference>
<dbReference type="Proteomes" id="UP000193411">
    <property type="component" value="Unassembled WGS sequence"/>
</dbReference>
<dbReference type="InterPro" id="IPR001810">
    <property type="entry name" value="F-box_dom"/>
</dbReference>
<organism evidence="4 5">
    <name type="scientific">Catenaria anguillulae PL171</name>
    <dbReference type="NCBI Taxonomy" id="765915"/>
    <lineage>
        <taxon>Eukaryota</taxon>
        <taxon>Fungi</taxon>
        <taxon>Fungi incertae sedis</taxon>
        <taxon>Blastocladiomycota</taxon>
        <taxon>Blastocladiomycetes</taxon>
        <taxon>Blastocladiales</taxon>
        <taxon>Catenariaceae</taxon>
        <taxon>Catenaria</taxon>
    </lineage>
</organism>
<proteinExistence type="predicted"/>
<reference evidence="4 5" key="1">
    <citation type="submission" date="2016-07" db="EMBL/GenBank/DDBJ databases">
        <title>Pervasive Adenine N6-methylation of Active Genes in Fungi.</title>
        <authorList>
            <consortium name="DOE Joint Genome Institute"/>
            <person name="Mondo S.J."/>
            <person name="Dannebaum R.O."/>
            <person name="Kuo R.C."/>
            <person name="Labutti K."/>
            <person name="Haridas S."/>
            <person name="Kuo A."/>
            <person name="Salamov A."/>
            <person name="Ahrendt S.R."/>
            <person name="Lipzen A."/>
            <person name="Sullivan W."/>
            <person name="Andreopoulos W.B."/>
            <person name="Clum A."/>
            <person name="Lindquist E."/>
            <person name="Daum C."/>
            <person name="Ramamoorthy G.K."/>
            <person name="Gryganskyi A."/>
            <person name="Culley D."/>
            <person name="Magnuson J.K."/>
            <person name="James T.Y."/>
            <person name="O'Malley M.A."/>
            <person name="Stajich J.E."/>
            <person name="Spatafora J.W."/>
            <person name="Visel A."/>
            <person name="Grigoriev I.V."/>
        </authorList>
    </citation>
    <scope>NUCLEOTIDE SEQUENCE [LARGE SCALE GENOMIC DNA]</scope>
    <source>
        <strain evidence="4 5">PL171</strain>
    </source>
</reference>
<evidence type="ECO:0000313" key="4">
    <source>
        <dbReference type="EMBL" id="ORZ36854.1"/>
    </source>
</evidence>
<evidence type="ECO:0000256" key="1">
    <source>
        <dbReference type="SAM" id="MobiDB-lite"/>
    </source>
</evidence>
<feature type="compositionally biased region" description="Acidic residues" evidence="1">
    <location>
        <begin position="357"/>
        <end position="374"/>
    </location>
</feature>
<feature type="region of interest" description="Disordered" evidence="1">
    <location>
        <begin position="487"/>
        <end position="526"/>
    </location>
</feature>
<dbReference type="SMART" id="SM00367">
    <property type="entry name" value="LRR_CC"/>
    <property type="match status" value="4"/>
</dbReference>
<keyword evidence="2" id="KW-0732">Signal</keyword>
<dbReference type="SUPFAM" id="SSF52047">
    <property type="entry name" value="RNI-like"/>
    <property type="match status" value="1"/>
</dbReference>
<accession>A0A1Y2HSD9</accession>
<feature type="domain" description="F-box" evidence="3">
    <location>
        <begin position="2"/>
        <end position="35"/>
    </location>
</feature>